<dbReference type="InterPro" id="IPR017872">
    <property type="entry name" value="Pyrmidine_PPase_CS"/>
</dbReference>
<dbReference type="FunFam" id="3.40.1030.10:FF:000003">
    <property type="entry name" value="Pyrimidine-nucleoside phosphorylase"/>
    <property type="match status" value="1"/>
</dbReference>
<dbReference type="GO" id="GO:0005829">
    <property type="term" value="C:cytosol"/>
    <property type="evidence" value="ECO:0007669"/>
    <property type="project" value="TreeGrafter"/>
</dbReference>
<dbReference type="InterPro" id="IPR017459">
    <property type="entry name" value="Glycosyl_Trfase_fam3_N_dom"/>
</dbReference>
<dbReference type="InterPro" id="IPR035902">
    <property type="entry name" value="Nuc_phospho_transferase"/>
</dbReference>
<dbReference type="RefSeq" id="WP_008787849.1">
    <property type="nucleotide sequence ID" value="NZ_AKCB01000001.1"/>
</dbReference>
<evidence type="ECO:0000256" key="3">
    <source>
        <dbReference type="ARBA" id="ARBA00006915"/>
    </source>
</evidence>
<dbReference type="SUPFAM" id="SSF52418">
    <property type="entry name" value="Nucleoside phosphorylase/phosphoribosyltransferase catalytic domain"/>
    <property type="match status" value="1"/>
</dbReference>
<evidence type="ECO:0000256" key="7">
    <source>
        <dbReference type="ARBA" id="ARBA00022676"/>
    </source>
</evidence>
<dbReference type="SUPFAM" id="SSF54680">
    <property type="entry name" value="Pyrimidine nucleoside phosphorylase C-terminal domain"/>
    <property type="match status" value="1"/>
</dbReference>
<comment type="catalytic activity">
    <reaction evidence="1">
        <text>2'-deoxyuridine + phosphate = 2-deoxy-alpha-D-ribose 1-phosphate + uracil</text>
        <dbReference type="Rhea" id="RHEA:22824"/>
        <dbReference type="ChEBI" id="CHEBI:16450"/>
        <dbReference type="ChEBI" id="CHEBI:17568"/>
        <dbReference type="ChEBI" id="CHEBI:43474"/>
        <dbReference type="ChEBI" id="CHEBI:57259"/>
        <dbReference type="EC" id="2.4.2.2"/>
    </reaction>
</comment>
<organism evidence="12 13">
    <name type="scientific">Coprobacillus cateniformis</name>
    <dbReference type="NCBI Taxonomy" id="100884"/>
    <lineage>
        <taxon>Bacteria</taxon>
        <taxon>Bacillati</taxon>
        <taxon>Bacillota</taxon>
        <taxon>Erysipelotrichia</taxon>
        <taxon>Erysipelotrichales</taxon>
        <taxon>Coprobacillaceae</taxon>
        <taxon>Coprobacillus</taxon>
    </lineage>
</organism>
<dbReference type="Proteomes" id="UP000003157">
    <property type="component" value="Unassembled WGS sequence"/>
</dbReference>
<accession>E7G7J5</accession>
<evidence type="ECO:0000313" key="12">
    <source>
        <dbReference type="EMBL" id="EFW05979.1"/>
    </source>
</evidence>
<keyword evidence="13" id="KW-1185">Reference proteome</keyword>
<dbReference type="Gene3D" id="3.40.1030.10">
    <property type="entry name" value="Nucleoside phosphorylase/phosphoribosyltransferase catalytic domain"/>
    <property type="match status" value="1"/>
</dbReference>
<evidence type="ECO:0000313" key="13">
    <source>
        <dbReference type="Proteomes" id="UP000003157"/>
    </source>
</evidence>
<dbReference type="EMBL" id="ADKX01000010">
    <property type="protein sequence ID" value="EFW05979.1"/>
    <property type="molecule type" value="Genomic_DNA"/>
</dbReference>
<comment type="caution">
    <text evidence="12">The sequence shown here is derived from an EMBL/GenBank/DDBJ whole genome shotgun (WGS) entry which is preliminary data.</text>
</comment>
<dbReference type="OrthoDB" id="9763887at2"/>
<dbReference type="InterPro" id="IPR036320">
    <property type="entry name" value="Glycosyl_Trfase_fam3_N_dom_sf"/>
</dbReference>
<dbReference type="GO" id="GO:0006213">
    <property type="term" value="P:pyrimidine nucleoside metabolic process"/>
    <property type="evidence" value="ECO:0007669"/>
    <property type="project" value="InterPro"/>
</dbReference>
<dbReference type="InterPro" id="IPR013102">
    <property type="entry name" value="PYNP_C"/>
</dbReference>
<dbReference type="GO" id="GO:0006206">
    <property type="term" value="P:pyrimidine nucleobase metabolic process"/>
    <property type="evidence" value="ECO:0007669"/>
    <property type="project" value="InterPro"/>
</dbReference>
<dbReference type="PANTHER" id="PTHR10515">
    <property type="entry name" value="THYMIDINE PHOSPHORYLASE"/>
    <property type="match status" value="1"/>
</dbReference>
<dbReference type="NCBIfam" id="NF004490">
    <property type="entry name" value="PRK05820.1"/>
    <property type="match status" value="1"/>
</dbReference>
<dbReference type="GO" id="GO:0004645">
    <property type="term" value="F:1,4-alpha-oligoglucan phosphorylase activity"/>
    <property type="evidence" value="ECO:0007669"/>
    <property type="project" value="InterPro"/>
</dbReference>
<protein>
    <recommendedName>
        <fullName evidence="6">Pyrimidine-nucleoside phosphorylase</fullName>
        <ecNumber evidence="5">2.4.2.2</ecNumber>
    </recommendedName>
</protein>
<dbReference type="PROSITE" id="PS00647">
    <property type="entry name" value="THYMID_PHOSPHORYLASE"/>
    <property type="match status" value="1"/>
</dbReference>
<dbReference type="eggNOG" id="COG0213">
    <property type="taxonomic scope" value="Bacteria"/>
</dbReference>
<reference evidence="12 13" key="1">
    <citation type="submission" date="2010-12" db="EMBL/GenBank/DDBJ databases">
        <title>The Genome Sequence of Coprobacillus sp. strain 29_1.</title>
        <authorList>
            <consortium name="The Broad Institute Genome Sequencing Platform"/>
            <person name="Earl A."/>
            <person name="Ward D."/>
            <person name="Feldgarden M."/>
            <person name="Gevers D."/>
            <person name="Daigneault M."/>
            <person name="Sibley C.D."/>
            <person name="White A."/>
            <person name="Strauss J."/>
            <person name="Allen-Vercoe E."/>
            <person name="Young S.K."/>
            <person name="Zeng Q."/>
            <person name="Gargeya S."/>
            <person name="Fitzgerald M."/>
            <person name="Haas B."/>
            <person name="Abouelleil A."/>
            <person name="Alvarado L."/>
            <person name="Arachchi H.M."/>
            <person name="Berlin A."/>
            <person name="Brown A."/>
            <person name="Chapman S.B."/>
            <person name="Chen Z."/>
            <person name="Dunbar C."/>
            <person name="Freedman E."/>
            <person name="Gearin G."/>
            <person name="Gellesch M."/>
            <person name="Goldberg J."/>
            <person name="Griggs A."/>
            <person name="Gujja S."/>
            <person name="Heilman E."/>
            <person name="Heiman D."/>
            <person name="Howarth C."/>
            <person name="Larson L."/>
            <person name="Lui A."/>
            <person name="MacDonald P.J.P."/>
            <person name="Mehta T."/>
            <person name="Montmayeur A."/>
            <person name="Murphy C."/>
            <person name="Neiman D."/>
            <person name="Pearson M."/>
            <person name="Priest M."/>
            <person name="Roberts A."/>
            <person name="Saif S."/>
            <person name="Shea T."/>
            <person name="Shenoy N."/>
            <person name="Sisk P."/>
            <person name="Stolte C."/>
            <person name="Sykes S."/>
            <person name="White J."/>
            <person name="Yandava C."/>
            <person name="Nusbaum C."/>
            <person name="Birren B."/>
        </authorList>
    </citation>
    <scope>NUCLEOTIDE SEQUENCE [LARGE SCALE GENOMIC DNA]</scope>
    <source>
        <strain evidence="12 13">29_1</strain>
    </source>
</reference>
<dbReference type="InterPro" id="IPR036566">
    <property type="entry name" value="PYNP-like_C_sf"/>
</dbReference>
<dbReference type="InterPro" id="IPR000312">
    <property type="entry name" value="Glycosyl_Trfase_fam3"/>
</dbReference>
<dbReference type="AlphaFoldDB" id="E7G7J5"/>
<comment type="function">
    <text evidence="2">Catalyzes phosphorolysis of the pyrimidine nucleosides uridine, thymidine and 2'-deoxyuridine with the formation of the corresponding pyrimidine base and ribose-1-phosphate.</text>
</comment>
<dbReference type="HOGENOM" id="CLU_025040_0_1_9"/>
<comment type="catalytic activity">
    <reaction evidence="9">
        <text>uridine + phosphate = alpha-D-ribose 1-phosphate + uracil</text>
        <dbReference type="Rhea" id="RHEA:24388"/>
        <dbReference type="ChEBI" id="CHEBI:16704"/>
        <dbReference type="ChEBI" id="CHEBI:17568"/>
        <dbReference type="ChEBI" id="CHEBI:43474"/>
        <dbReference type="ChEBI" id="CHEBI:57720"/>
        <dbReference type="EC" id="2.4.2.2"/>
    </reaction>
</comment>
<dbReference type="Pfam" id="PF07831">
    <property type="entry name" value="PYNP_C"/>
    <property type="match status" value="1"/>
</dbReference>
<evidence type="ECO:0000256" key="10">
    <source>
        <dbReference type="ARBA" id="ARBA00048525"/>
    </source>
</evidence>
<dbReference type="Pfam" id="PF00591">
    <property type="entry name" value="Glycos_transf_3"/>
    <property type="match status" value="1"/>
</dbReference>
<sequence>MRMVDLIQKKRDGLELTDEEIHFIIDGYTKDIIPDYQMSAWMMAVCFQGLNKRETASLTLEMMHSGDIIDLSAIQGIKVDKHSTGGVGDKTSLVLGPIVAACGVPVAKMSGRGLGHTGGTLDKLESIPGLNIMISEEAFVKQVNDCQLAIIGQSAHLDPADKKMYALRDVTGTVSCIPLIASSIMSKKLAAGSDAILLDVKYGDGAFMKTIEDAKVLARTMIEIGESLGKDTRATISNMSQPLGNAIGNSLEVKEAIETLNGNGPQDLLELCLQAGSHMLVQAKKTDSELTARQMLEEAITSKKALHVLCAMVKAQGGDDEYIKHPGMFQKAKEVIAIRAEHDGYVKQLEALSLGLVSMKLGGGRQTTNDKIDHSVGLVLNKKIGDFVKRDDVLVYVHTNTGLSEELKNEILGAYHFTSDFVTKPILIDEILS</sequence>
<evidence type="ECO:0000256" key="2">
    <source>
        <dbReference type="ARBA" id="ARBA00003877"/>
    </source>
</evidence>
<gene>
    <name evidence="12" type="ORF">HMPREF9488_00733</name>
</gene>
<keyword evidence="7" id="KW-0328">Glycosyltransferase</keyword>
<dbReference type="InterPro" id="IPR018090">
    <property type="entry name" value="Pyrmidine_PPas_bac/euk"/>
</dbReference>
<evidence type="ECO:0000256" key="9">
    <source>
        <dbReference type="ARBA" id="ARBA00048453"/>
    </source>
</evidence>
<evidence type="ECO:0000256" key="6">
    <source>
        <dbReference type="ARBA" id="ARBA00014680"/>
    </source>
</evidence>
<dbReference type="InterPro" id="IPR000053">
    <property type="entry name" value="Thymidine/pyrmidine_PPase"/>
</dbReference>
<dbReference type="PIRSF" id="PIRSF000478">
    <property type="entry name" value="TP_PyNP"/>
    <property type="match status" value="1"/>
</dbReference>
<comment type="subunit">
    <text evidence="4">Homodimer.</text>
</comment>
<evidence type="ECO:0000256" key="4">
    <source>
        <dbReference type="ARBA" id="ARBA00011738"/>
    </source>
</evidence>
<evidence type="ECO:0000256" key="8">
    <source>
        <dbReference type="ARBA" id="ARBA00022679"/>
    </source>
</evidence>
<keyword evidence="8" id="KW-0808">Transferase</keyword>
<dbReference type="Pfam" id="PF02885">
    <property type="entry name" value="Glycos_trans_3N"/>
    <property type="match status" value="1"/>
</dbReference>
<dbReference type="NCBIfam" id="NF004747">
    <property type="entry name" value="PRK06078.1"/>
    <property type="match status" value="1"/>
</dbReference>
<evidence type="ECO:0000259" key="11">
    <source>
        <dbReference type="SMART" id="SM00941"/>
    </source>
</evidence>
<dbReference type="GO" id="GO:0009032">
    <property type="term" value="F:thymidine phosphorylase activity"/>
    <property type="evidence" value="ECO:0007669"/>
    <property type="project" value="TreeGrafter"/>
</dbReference>
<comment type="similarity">
    <text evidence="3">Belongs to the thymidine/pyrimidine-nucleoside phosphorylase family.</text>
</comment>
<dbReference type="PANTHER" id="PTHR10515:SF0">
    <property type="entry name" value="THYMIDINE PHOSPHORYLASE"/>
    <property type="match status" value="1"/>
</dbReference>
<dbReference type="GeneID" id="78228856"/>
<dbReference type="SUPFAM" id="SSF47648">
    <property type="entry name" value="Nucleoside phosphorylase/phosphoribosyltransferase N-terminal domain"/>
    <property type="match status" value="1"/>
</dbReference>
<name>E7G7J5_9FIRM</name>
<feature type="domain" description="Pyrimidine nucleoside phosphorylase C-terminal" evidence="11">
    <location>
        <begin position="345"/>
        <end position="418"/>
    </location>
</feature>
<dbReference type="SMART" id="SM00941">
    <property type="entry name" value="PYNP_C"/>
    <property type="match status" value="1"/>
</dbReference>
<dbReference type="EC" id="2.4.2.2" evidence="5"/>
<comment type="catalytic activity">
    <reaction evidence="10">
        <text>thymidine + phosphate = 2-deoxy-alpha-D-ribose 1-phosphate + thymine</text>
        <dbReference type="Rhea" id="RHEA:16037"/>
        <dbReference type="ChEBI" id="CHEBI:17748"/>
        <dbReference type="ChEBI" id="CHEBI:17821"/>
        <dbReference type="ChEBI" id="CHEBI:43474"/>
        <dbReference type="ChEBI" id="CHEBI:57259"/>
        <dbReference type="EC" id="2.4.2.2"/>
    </reaction>
</comment>
<evidence type="ECO:0000256" key="1">
    <source>
        <dbReference type="ARBA" id="ARBA00001066"/>
    </source>
</evidence>
<dbReference type="STRING" id="100884.GCA_000269565_00973"/>
<evidence type="ECO:0000256" key="5">
    <source>
        <dbReference type="ARBA" id="ARBA00011889"/>
    </source>
</evidence>
<dbReference type="Gene3D" id="1.20.970.10">
    <property type="entry name" value="Transferase, Pyrimidine Nucleoside Phosphorylase, Chain C"/>
    <property type="match status" value="1"/>
</dbReference>
<dbReference type="Gene3D" id="3.90.1170.30">
    <property type="entry name" value="Pyrimidine nucleoside phosphorylase-like, C-terminal domain"/>
    <property type="match status" value="1"/>
</dbReference>
<proteinExistence type="inferred from homology"/>
<dbReference type="NCBIfam" id="TIGR02644">
    <property type="entry name" value="Y_phosphoryl"/>
    <property type="match status" value="1"/>
</dbReference>